<dbReference type="InParanoid" id="A0A517S7Q6"/>
<keyword evidence="1" id="KW-0812">Transmembrane</keyword>
<gene>
    <name evidence="2" type="ORF">Pan44_01660</name>
</gene>
<sequence>MAREDERLDRVVEALQQINVNLEGLRVALVDLTETTADHEDRLRSIERWKHSLTPVLAALTFVLGAICSLAIQKVL</sequence>
<proteinExistence type="predicted"/>
<evidence type="ECO:0000313" key="3">
    <source>
        <dbReference type="Proteomes" id="UP000315700"/>
    </source>
</evidence>
<keyword evidence="1" id="KW-0472">Membrane</keyword>
<accession>A0A517S7Q6</accession>
<dbReference type="Proteomes" id="UP000315700">
    <property type="component" value="Chromosome"/>
</dbReference>
<organism evidence="2 3">
    <name type="scientific">Caulifigura coniformis</name>
    <dbReference type="NCBI Taxonomy" id="2527983"/>
    <lineage>
        <taxon>Bacteria</taxon>
        <taxon>Pseudomonadati</taxon>
        <taxon>Planctomycetota</taxon>
        <taxon>Planctomycetia</taxon>
        <taxon>Planctomycetales</taxon>
        <taxon>Planctomycetaceae</taxon>
        <taxon>Caulifigura</taxon>
    </lineage>
</organism>
<dbReference type="AlphaFoldDB" id="A0A517S7Q6"/>
<dbReference type="EMBL" id="CP036271">
    <property type="protein sequence ID" value="QDT52157.1"/>
    <property type="molecule type" value="Genomic_DNA"/>
</dbReference>
<protein>
    <submittedName>
        <fullName evidence="2">Uncharacterized protein</fullName>
    </submittedName>
</protein>
<keyword evidence="1" id="KW-1133">Transmembrane helix</keyword>
<feature type="transmembrane region" description="Helical" evidence="1">
    <location>
        <begin position="52"/>
        <end position="72"/>
    </location>
</feature>
<name>A0A517S7Q6_9PLAN</name>
<keyword evidence="3" id="KW-1185">Reference proteome</keyword>
<reference evidence="2 3" key="1">
    <citation type="submission" date="2019-02" db="EMBL/GenBank/DDBJ databases">
        <title>Deep-cultivation of Planctomycetes and their phenomic and genomic characterization uncovers novel biology.</title>
        <authorList>
            <person name="Wiegand S."/>
            <person name="Jogler M."/>
            <person name="Boedeker C."/>
            <person name="Pinto D."/>
            <person name="Vollmers J."/>
            <person name="Rivas-Marin E."/>
            <person name="Kohn T."/>
            <person name="Peeters S.H."/>
            <person name="Heuer A."/>
            <person name="Rast P."/>
            <person name="Oberbeckmann S."/>
            <person name="Bunk B."/>
            <person name="Jeske O."/>
            <person name="Meyerdierks A."/>
            <person name="Storesund J.E."/>
            <person name="Kallscheuer N."/>
            <person name="Luecker S."/>
            <person name="Lage O.M."/>
            <person name="Pohl T."/>
            <person name="Merkel B.J."/>
            <person name="Hornburger P."/>
            <person name="Mueller R.-W."/>
            <person name="Bruemmer F."/>
            <person name="Labrenz M."/>
            <person name="Spormann A.M."/>
            <person name="Op den Camp H."/>
            <person name="Overmann J."/>
            <person name="Amann R."/>
            <person name="Jetten M.S.M."/>
            <person name="Mascher T."/>
            <person name="Medema M.H."/>
            <person name="Devos D.P."/>
            <person name="Kaster A.-K."/>
            <person name="Ovreas L."/>
            <person name="Rohde M."/>
            <person name="Galperin M.Y."/>
            <person name="Jogler C."/>
        </authorList>
    </citation>
    <scope>NUCLEOTIDE SEQUENCE [LARGE SCALE GENOMIC DNA]</scope>
    <source>
        <strain evidence="2 3">Pan44</strain>
    </source>
</reference>
<dbReference type="KEGG" id="ccos:Pan44_01660"/>
<evidence type="ECO:0000313" key="2">
    <source>
        <dbReference type="EMBL" id="QDT52157.1"/>
    </source>
</evidence>
<evidence type="ECO:0000256" key="1">
    <source>
        <dbReference type="SAM" id="Phobius"/>
    </source>
</evidence>